<dbReference type="FunFam" id="2.30.29.30:FF:000135">
    <property type="entry name" value="Myotubularin related protein 6"/>
    <property type="match status" value="1"/>
</dbReference>
<dbReference type="SUPFAM" id="SSF57903">
    <property type="entry name" value="FYVE/PHD zinc finger"/>
    <property type="match status" value="1"/>
</dbReference>
<dbReference type="InterPro" id="IPR029021">
    <property type="entry name" value="Prot-tyrosine_phosphatase-like"/>
</dbReference>
<evidence type="ECO:0000259" key="14">
    <source>
        <dbReference type="PROSITE" id="PS50178"/>
    </source>
</evidence>
<evidence type="ECO:0000256" key="5">
    <source>
        <dbReference type="ARBA" id="ARBA00022771"/>
    </source>
</evidence>
<dbReference type="InterPro" id="IPR010569">
    <property type="entry name" value="Myotubularin-like_Pase_dom"/>
</dbReference>
<dbReference type="InterPro" id="IPR011993">
    <property type="entry name" value="PH-like_dom_sf"/>
</dbReference>
<keyword evidence="6" id="KW-0378">Hydrolase</keyword>
<evidence type="ECO:0000256" key="7">
    <source>
        <dbReference type="ARBA" id="ARBA00022833"/>
    </source>
</evidence>
<dbReference type="SMART" id="SM00064">
    <property type="entry name" value="FYVE"/>
    <property type="match status" value="1"/>
</dbReference>
<dbReference type="InterPro" id="IPR017455">
    <property type="entry name" value="Znf_FYVE-rel"/>
</dbReference>
<keyword evidence="7" id="KW-0862">Zinc</keyword>
<dbReference type="CDD" id="cd15738">
    <property type="entry name" value="FYVE_MTMR_unchar"/>
    <property type="match status" value="1"/>
</dbReference>
<evidence type="ECO:0000256" key="6">
    <source>
        <dbReference type="ARBA" id="ARBA00022801"/>
    </source>
</evidence>
<sequence>MAEKTNTLRIENVRLLDRYNTKNNLLGILYLSPTNVIFIAPENKKETWIMFSHIASVDKLPLTTSGSPLLIRCKTFLSVTFIIQRERDCHEVFTKLQQVSQPARIEDLYCFHYNTEDIPKSAGWTFFDLQAEFQRMRVPNDQWSLTTLNKDYNLCDTYPRVLYVPTVATNNILNGSSRFRSKGRLPVLTYMHGNKAVICRCSQPLSGFKARCYEDEQMLDYILQTNPNAGYMYVVDTRPRINAMANRAAGRGYESENFYDNIKFHFLGIENIHTMRNSLSKLIETCELKQPTMSNFLSGIESSGWLRHIQTVLETSLFIAQAVNAGISVVVHCSDGWDRTAQVCSLASLLLDNYYRTIQGYEALIEKDWLAFGHKFNDRNGFTAGDPKEVSPVFTQFIECTWQLMVQFPSAFQFNENFLLTLHDHLTSCQYGTFIGNCEKDRFDLRLSERTYSLWGYMANRMNEYINPLYSDSPSDFLKPNLISQNIKFWRGMYCRFENGIHPRENLNDLILSTCDHSSSLEDHIKFLQKKITSVKQKLVAYGDRVKSEVVERTIKDHPLSIDNKLHYDKVEKTAKIVGNEAEVKQNGEKDENSLAEVKNGILEQSSLDSLSEELDSVALDWKTLRDVKECPCSTQFDHFSSKYHCWKCGGIYCTRCMDKHTALPGHLSQRAVPVCSSCFKQITRSGSSTSP</sequence>
<dbReference type="InterPro" id="IPR013083">
    <property type="entry name" value="Znf_RING/FYVE/PHD"/>
</dbReference>
<dbReference type="SUPFAM" id="SSF50729">
    <property type="entry name" value="PH domain-like"/>
    <property type="match status" value="1"/>
</dbReference>
<dbReference type="GO" id="GO:0004438">
    <property type="term" value="F:phosphatidylinositol-3-phosphate phosphatase activity"/>
    <property type="evidence" value="ECO:0007669"/>
    <property type="project" value="TreeGrafter"/>
</dbReference>
<organism evidence="16">
    <name type="scientific">Clastoptera arizonana</name>
    <name type="common">Arizona spittle bug</name>
    <dbReference type="NCBI Taxonomy" id="38151"/>
    <lineage>
        <taxon>Eukaryota</taxon>
        <taxon>Metazoa</taxon>
        <taxon>Ecdysozoa</taxon>
        <taxon>Arthropoda</taxon>
        <taxon>Hexapoda</taxon>
        <taxon>Insecta</taxon>
        <taxon>Pterygota</taxon>
        <taxon>Neoptera</taxon>
        <taxon>Paraneoptera</taxon>
        <taxon>Hemiptera</taxon>
        <taxon>Auchenorrhyncha</taxon>
        <taxon>Cercopoidea</taxon>
        <taxon>Clastopteridae</taxon>
        <taxon>Clastoptera</taxon>
    </lineage>
</organism>
<evidence type="ECO:0000256" key="12">
    <source>
        <dbReference type="PIRSR" id="PIRSR630564-2"/>
    </source>
</evidence>
<feature type="domain" description="Myotubularin phosphatase" evidence="15">
    <location>
        <begin position="123"/>
        <end position="494"/>
    </location>
</feature>
<dbReference type="Pfam" id="PF01363">
    <property type="entry name" value="FYVE"/>
    <property type="match status" value="1"/>
</dbReference>
<dbReference type="PANTHER" id="PTHR10807">
    <property type="entry name" value="MYOTUBULARIN-RELATED"/>
    <property type="match status" value="1"/>
</dbReference>
<gene>
    <name evidence="16" type="ORF">g.31291</name>
</gene>
<dbReference type="AlphaFoldDB" id="A0A1B6DT04"/>
<dbReference type="PROSITE" id="PS50178">
    <property type="entry name" value="ZF_FYVE"/>
    <property type="match status" value="1"/>
</dbReference>
<evidence type="ECO:0000256" key="3">
    <source>
        <dbReference type="ARBA" id="ARBA00012903"/>
    </source>
</evidence>
<dbReference type="Pfam" id="PF21098">
    <property type="entry name" value="PH-GRAM_MTMR6-like"/>
    <property type="match status" value="1"/>
</dbReference>
<dbReference type="GO" id="GO:0046856">
    <property type="term" value="P:phosphatidylinositol dephosphorylation"/>
    <property type="evidence" value="ECO:0007669"/>
    <property type="project" value="TreeGrafter"/>
</dbReference>
<dbReference type="CDD" id="cd13210">
    <property type="entry name" value="PH-GRAM_MTMR6-like"/>
    <property type="match status" value="1"/>
</dbReference>
<comment type="subcellular location">
    <subcellularLocation>
        <location evidence="1">Membrane</location>
    </subcellularLocation>
</comment>
<dbReference type="PROSITE" id="PS00383">
    <property type="entry name" value="TYR_PHOSPHATASE_1"/>
    <property type="match status" value="1"/>
</dbReference>
<evidence type="ECO:0000256" key="9">
    <source>
        <dbReference type="ARBA" id="ARBA00023136"/>
    </source>
</evidence>
<dbReference type="SUPFAM" id="SSF52799">
    <property type="entry name" value="(Phosphotyrosine protein) phosphatases II"/>
    <property type="match status" value="1"/>
</dbReference>
<keyword evidence="8" id="KW-0443">Lipid metabolism</keyword>
<evidence type="ECO:0000313" key="16">
    <source>
        <dbReference type="EMBL" id="JAS28798.1"/>
    </source>
</evidence>
<evidence type="ECO:0000256" key="4">
    <source>
        <dbReference type="ARBA" id="ARBA00022723"/>
    </source>
</evidence>
<comment type="similarity">
    <text evidence="2">Belongs to the protein-tyrosine phosphatase family. Non-receptor class myotubularin subfamily.</text>
</comment>
<reference evidence="16" key="1">
    <citation type="submission" date="2015-12" db="EMBL/GenBank/DDBJ databases">
        <title>De novo transcriptome assembly of four potential Pierce s Disease insect vectors from Arizona vineyards.</title>
        <authorList>
            <person name="Tassone E.E."/>
        </authorList>
    </citation>
    <scope>NUCLEOTIDE SEQUENCE</scope>
</reference>
<dbReference type="InterPro" id="IPR030564">
    <property type="entry name" value="Myotubularin"/>
</dbReference>
<dbReference type="InterPro" id="IPR016130">
    <property type="entry name" value="Tyr_Pase_AS"/>
</dbReference>
<evidence type="ECO:0000256" key="11">
    <source>
        <dbReference type="PIRSR" id="PIRSR630564-1"/>
    </source>
</evidence>
<dbReference type="Pfam" id="PF06602">
    <property type="entry name" value="Myotub-related"/>
    <property type="match status" value="1"/>
</dbReference>
<keyword evidence="9" id="KW-0472">Membrane</keyword>
<dbReference type="PANTHER" id="PTHR10807:SF8">
    <property type="entry name" value="PHOSPHATIDYLINOSITOL-3-PHOSPHATE PHOSPHATASE"/>
    <property type="match status" value="1"/>
</dbReference>
<dbReference type="GO" id="GO:0008270">
    <property type="term" value="F:zinc ion binding"/>
    <property type="evidence" value="ECO:0007669"/>
    <property type="project" value="UniProtKB-KW"/>
</dbReference>
<dbReference type="GO" id="GO:0052629">
    <property type="term" value="F:phosphatidylinositol-3,5-bisphosphate 3-phosphatase activity"/>
    <property type="evidence" value="ECO:0007669"/>
    <property type="project" value="UniProtKB-EC"/>
</dbReference>
<evidence type="ECO:0000256" key="1">
    <source>
        <dbReference type="ARBA" id="ARBA00004370"/>
    </source>
</evidence>
<feature type="binding site" evidence="12">
    <location>
        <begin position="271"/>
        <end position="272"/>
    </location>
    <ligand>
        <name>substrate</name>
    </ligand>
</feature>
<dbReference type="Gene3D" id="2.30.29.30">
    <property type="entry name" value="Pleckstrin-homology domain (PH domain)/Phosphotyrosine-binding domain (PTB)"/>
    <property type="match status" value="1"/>
</dbReference>
<dbReference type="InterPro" id="IPR011011">
    <property type="entry name" value="Znf_FYVE_PHD"/>
</dbReference>
<accession>A0A1B6DT04</accession>
<protein>
    <recommendedName>
        <fullName evidence="3">phosphatidylinositol-3,5-bisphosphate 3-phosphatase</fullName>
        <ecNumber evidence="3">3.1.3.95</ecNumber>
    </recommendedName>
    <alternativeName>
        <fullName evidence="10">Phosphatidylinositol-3,5-bisphosphate 3-phosphatase</fullName>
    </alternativeName>
</protein>
<dbReference type="GO" id="GO:0016020">
    <property type="term" value="C:membrane"/>
    <property type="evidence" value="ECO:0007669"/>
    <property type="project" value="UniProtKB-SubCell"/>
</dbReference>
<evidence type="ECO:0000256" key="8">
    <source>
        <dbReference type="ARBA" id="ARBA00023098"/>
    </source>
</evidence>
<feature type="active site" description="Phosphocysteine intermediate" evidence="11">
    <location>
        <position position="333"/>
    </location>
</feature>
<dbReference type="SMART" id="SM00404">
    <property type="entry name" value="PTPc_motif"/>
    <property type="match status" value="1"/>
</dbReference>
<keyword evidence="4" id="KW-0479">Metal-binding</keyword>
<dbReference type="GO" id="GO:0005737">
    <property type="term" value="C:cytoplasm"/>
    <property type="evidence" value="ECO:0007669"/>
    <property type="project" value="TreeGrafter"/>
</dbReference>
<dbReference type="InterPro" id="IPR048994">
    <property type="entry name" value="PH-GRAM_MTMR6-9"/>
</dbReference>
<dbReference type="EC" id="3.1.3.95" evidence="3"/>
<dbReference type="InterPro" id="IPR003595">
    <property type="entry name" value="Tyr_Pase_cat"/>
</dbReference>
<dbReference type="EMBL" id="GEDC01008500">
    <property type="protein sequence ID" value="JAS28798.1"/>
    <property type="molecule type" value="Transcribed_RNA"/>
</dbReference>
<dbReference type="PROSITE" id="PS51339">
    <property type="entry name" value="PPASE_MYOTUBULARIN"/>
    <property type="match status" value="1"/>
</dbReference>
<evidence type="ECO:0000256" key="2">
    <source>
        <dbReference type="ARBA" id="ARBA00007471"/>
    </source>
</evidence>
<dbReference type="Gene3D" id="3.30.40.10">
    <property type="entry name" value="Zinc/RING finger domain, C3HC4 (zinc finger)"/>
    <property type="match status" value="1"/>
</dbReference>
<evidence type="ECO:0000256" key="10">
    <source>
        <dbReference type="ARBA" id="ARBA00032571"/>
    </source>
</evidence>
<keyword evidence="5 13" id="KW-0863">Zinc-finger</keyword>
<name>A0A1B6DT04_9HEMI</name>
<evidence type="ECO:0000259" key="15">
    <source>
        <dbReference type="PROSITE" id="PS51339"/>
    </source>
</evidence>
<evidence type="ECO:0000256" key="13">
    <source>
        <dbReference type="PROSITE-ProRule" id="PRU00091"/>
    </source>
</evidence>
<feature type="binding site" evidence="12">
    <location>
        <begin position="333"/>
        <end position="339"/>
    </location>
    <ligand>
        <name>substrate</name>
    </ligand>
</feature>
<proteinExistence type="inferred from homology"/>
<dbReference type="CDD" id="cd14532">
    <property type="entry name" value="PTP-MTMR6-like"/>
    <property type="match status" value="1"/>
</dbReference>
<feature type="domain" description="FYVE-type" evidence="14">
    <location>
        <begin position="633"/>
        <end position="684"/>
    </location>
</feature>
<dbReference type="InterPro" id="IPR000306">
    <property type="entry name" value="Znf_FYVE"/>
</dbReference>